<dbReference type="Proteomes" id="UP000177968">
    <property type="component" value="Unassembled WGS sequence"/>
</dbReference>
<organism evidence="1 2">
    <name type="scientific">Candidatus Kaiserbacteria bacterium RIFCSPLOWO2_12_FULL_50_28</name>
    <dbReference type="NCBI Taxonomy" id="1798527"/>
    <lineage>
        <taxon>Bacteria</taxon>
        <taxon>Candidatus Kaiseribacteriota</taxon>
    </lineage>
</organism>
<evidence type="ECO:0000313" key="2">
    <source>
        <dbReference type="Proteomes" id="UP000177968"/>
    </source>
</evidence>
<comment type="caution">
    <text evidence="1">The sequence shown here is derived from an EMBL/GenBank/DDBJ whole genome shotgun (WGS) entry which is preliminary data.</text>
</comment>
<evidence type="ECO:0000313" key="1">
    <source>
        <dbReference type="EMBL" id="OGG88497.1"/>
    </source>
</evidence>
<dbReference type="AlphaFoldDB" id="A0A1F6FRK5"/>
<reference evidence="1 2" key="1">
    <citation type="journal article" date="2016" name="Nat. Commun.">
        <title>Thousands of microbial genomes shed light on interconnected biogeochemical processes in an aquifer system.</title>
        <authorList>
            <person name="Anantharaman K."/>
            <person name="Brown C.T."/>
            <person name="Hug L.A."/>
            <person name="Sharon I."/>
            <person name="Castelle C.J."/>
            <person name="Probst A.J."/>
            <person name="Thomas B.C."/>
            <person name="Singh A."/>
            <person name="Wilkins M.J."/>
            <person name="Karaoz U."/>
            <person name="Brodie E.L."/>
            <person name="Williams K.H."/>
            <person name="Hubbard S.S."/>
            <person name="Banfield J.F."/>
        </authorList>
    </citation>
    <scope>NUCLEOTIDE SEQUENCE [LARGE SCALE GENOMIC DNA]</scope>
</reference>
<name>A0A1F6FRK5_9BACT</name>
<accession>A0A1F6FRK5</accession>
<sequence length="205" mass="22476">MNTIHEIKTHLNSGEGVETLRLNSKGGVQKGASEAEQAEARKGITAALGAITSPWYSLGDAQQYEEMAAALVAFLCGTATSAECVAALETASHGYRQGGRYQAAYEKQPSGHPDWGDIFIGRRIDNGEAYESVRLWLKATCGRTVEFTVNRQWGIYYVPAWWAAVKFYSPSQSSSYQVLDAIEASGIKYEDLEARFGEIEDQYAA</sequence>
<gene>
    <name evidence="1" type="ORF">A3H15_02135</name>
</gene>
<proteinExistence type="predicted"/>
<dbReference type="EMBL" id="MFMO01000001">
    <property type="protein sequence ID" value="OGG88497.1"/>
    <property type="molecule type" value="Genomic_DNA"/>
</dbReference>
<protein>
    <submittedName>
        <fullName evidence="1">Uncharacterized protein</fullName>
    </submittedName>
</protein>